<accession>R0GU43</accession>
<dbReference type="AlphaFoldDB" id="R0GU43"/>
<feature type="signal peptide" evidence="4">
    <location>
        <begin position="1"/>
        <end position="19"/>
    </location>
</feature>
<keyword evidence="7" id="KW-1185">Reference proteome</keyword>
<dbReference type="InterPro" id="IPR041608">
    <property type="entry name" value="ESF1_brassicaceae"/>
</dbReference>
<dbReference type="Pfam" id="PF18209">
    <property type="entry name" value="ESF1"/>
    <property type="match status" value="1"/>
</dbReference>
<evidence type="ECO:0000313" key="7">
    <source>
        <dbReference type="Proteomes" id="UP000029121"/>
    </source>
</evidence>
<evidence type="ECO:0000256" key="3">
    <source>
        <dbReference type="ARBA" id="ARBA00023157"/>
    </source>
</evidence>
<dbReference type="OrthoDB" id="1057135at2759"/>
<dbReference type="KEGG" id="crb:17900571"/>
<evidence type="ECO:0000313" key="6">
    <source>
        <dbReference type="EMBL" id="EOA39452.1"/>
    </source>
</evidence>
<evidence type="ECO:0000256" key="1">
    <source>
        <dbReference type="ARBA" id="ARBA00010149"/>
    </source>
</evidence>
<keyword evidence="2 4" id="KW-0732">Signal</keyword>
<evidence type="ECO:0000259" key="5">
    <source>
        <dbReference type="Pfam" id="PF18209"/>
    </source>
</evidence>
<gene>
    <name evidence="6" type="ORF">CARUB_v10012645mg</name>
</gene>
<evidence type="ECO:0000256" key="2">
    <source>
        <dbReference type="ARBA" id="ARBA00022729"/>
    </source>
</evidence>
<feature type="chain" id="PRO_5004341455" description="Embryo surrounding factor 1 brassicaceae domain-containing protein" evidence="4">
    <location>
        <begin position="20"/>
        <end position="88"/>
    </location>
</feature>
<keyword evidence="3" id="KW-1015">Disulfide bond</keyword>
<comment type="similarity">
    <text evidence="1">Belongs to the MEG family.</text>
</comment>
<dbReference type="Proteomes" id="UP000029121">
    <property type="component" value="Unassembled WGS sequence"/>
</dbReference>
<proteinExistence type="inferred from homology"/>
<feature type="domain" description="Embryo surrounding factor 1 brassicaceae" evidence="5">
    <location>
        <begin position="34"/>
        <end position="81"/>
    </location>
</feature>
<name>R0GU43_9BRAS</name>
<organism evidence="6 7">
    <name type="scientific">Capsella rubella</name>
    <dbReference type="NCBI Taxonomy" id="81985"/>
    <lineage>
        <taxon>Eukaryota</taxon>
        <taxon>Viridiplantae</taxon>
        <taxon>Streptophyta</taxon>
        <taxon>Embryophyta</taxon>
        <taxon>Tracheophyta</taxon>
        <taxon>Spermatophyta</taxon>
        <taxon>Magnoliopsida</taxon>
        <taxon>eudicotyledons</taxon>
        <taxon>Gunneridae</taxon>
        <taxon>Pentapetalae</taxon>
        <taxon>rosids</taxon>
        <taxon>malvids</taxon>
        <taxon>Brassicales</taxon>
        <taxon>Brassicaceae</taxon>
        <taxon>Camelineae</taxon>
        <taxon>Capsella</taxon>
    </lineage>
</organism>
<dbReference type="GO" id="GO:0010098">
    <property type="term" value="P:suspensor development"/>
    <property type="evidence" value="ECO:0007669"/>
    <property type="project" value="InterPro"/>
</dbReference>
<dbReference type="EMBL" id="KB870805">
    <property type="protein sequence ID" value="EOA39452.1"/>
    <property type="molecule type" value="Genomic_DNA"/>
</dbReference>
<reference evidence="7" key="1">
    <citation type="journal article" date="2013" name="Nat. Genet.">
        <title>The Capsella rubella genome and the genomic consequences of rapid mating system evolution.</title>
        <authorList>
            <person name="Slotte T."/>
            <person name="Hazzouri K.M."/>
            <person name="Agren J.A."/>
            <person name="Koenig D."/>
            <person name="Maumus F."/>
            <person name="Guo Y.L."/>
            <person name="Steige K."/>
            <person name="Platts A.E."/>
            <person name="Escobar J.S."/>
            <person name="Newman L.K."/>
            <person name="Wang W."/>
            <person name="Mandakova T."/>
            <person name="Vello E."/>
            <person name="Smith L.M."/>
            <person name="Henz S.R."/>
            <person name="Steffen J."/>
            <person name="Takuno S."/>
            <person name="Brandvain Y."/>
            <person name="Coop G."/>
            <person name="Andolfatto P."/>
            <person name="Hu T.T."/>
            <person name="Blanchette M."/>
            <person name="Clark R.M."/>
            <person name="Quesneville H."/>
            <person name="Nordborg M."/>
            <person name="Gaut B.S."/>
            <person name="Lysak M.A."/>
            <person name="Jenkins J."/>
            <person name="Grimwood J."/>
            <person name="Chapman J."/>
            <person name="Prochnik S."/>
            <person name="Shu S."/>
            <person name="Rokhsar D."/>
            <person name="Schmutz J."/>
            <person name="Weigel D."/>
            <person name="Wright S.I."/>
        </authorList>
    </citation>
    <scope>NUCLEOTIDE SEQUENCE [LARGE SCALE GENOMIC DNA]</scope>
    <source>
        <strain evidence="7">cv. Monte Gargano</strain>
    </source>
</reference>
<sequence>MKSQTVLFFIFMFSIFALHQCMEQVDVRGAESGSKLFIPNCVPAQCGETFFKWDCWCCFHRLNICFHHQKSCNSSPRCPPVKFTPLEN</sequence>
<evidence type="ECO:0000256" key="4">
    <source>
        <dbReference type="SAM" id="SignalP"/>
    </source>
</evidence>
<protein>
    <recommendedName>
        <fullName evidence="5">Embryo surrounding factor 1 brassicaceae domain-containing protein</fullName>
    </recommendedName>
</protein>
<dbReference type="STRING" id="81985.R0GU43"/>